<accession>A0A381PHZ4</accession>
<proteinExistence type="predicted"/>
<dbReference type="Pfam" id="PF00593">
    <property type="entry name" value="TonB_dep_Rec_b-barrel"/>
    <property type="match status" value="1"/>
</dbReference>
<evidence type="ECO:0000256" key="7">
    <source>
        <dbReference type="SAM" id="MobiDB-lite"/>
    </source>
</evidence>
<feature type="domain" description="TonB-dependent receptor-like beta-barrel" evidence="8">
    <location>
        <begin position="278"/>
        <end position="711"/>
    </location>
</feature>
<evidence type="ECO:0000259" key="9">
    <source>
        <dbReference type="Pfam" id="PF07715"/>
    </source>
</evidence>
<keyword evidence="3" id="KW-0812">Transmembrane</keyword>
<dbReference type="InterPro" id="IPR037066">
    <property type="entry name" value="Plug_dom_sf"/>
</dbReference>
<dbReference type="InterPro" id="IPR036942">
    <property type="entry name" value="Beta-barrel_TonB_sf"/>
</dbReference>
<dbReference type="Gene3D" id="2.40.170.20">
    <property type="entry name" value="TonB-dependent receptor, beta-barrel domain"/>
    <property type="match status" value="1"/>
</dbReference>
<evidence type="ECO:0000313" key="10">
    <source>
        <dbReference type="EMBL" id="SUZ65073.1"/>
    </source>
</evidence>
<dbReference type="EMBL" id="UINC01000950">
    <property type="protein sequence ID" value="SUZ65073.1"/>
    <property type="molecule type" value="Genomic_DNA"/>
</dbReference>
<evidence type="ECO:0008006" key="11">
    <source>
        <dbReference type="Google" id="ProtNLM"/>
    </source>
</evidence>
<evidence type="ECO:0000256" key="2">
    <source>
        <dbReference type="ARBA" id="ARBA00022448"/>
    </source>
</evidence>
<evidence type="ECO:0000256" key="3">
    <source>
        <dbReference type="ARBA" id="ARBA00022692"/>
    </source>
</evidence>
<dbReference type="GO" id="GO:0009279">
    <property type="term" value="C:cell outer membrane"/>
    <property type="evidence" value="ECO:0007669"/>
    <property type="project" value="UniProtKB-SubCell"/>
</dbReference>
<dbReference type="PANTHER" id="PTHR30069">
    <property type="entry name" value="TONB-DEPENDENT OUTER MEMBRANE RECEPTOR"/>
    <property type="match status" value="1"/>
</dbReference>
<gene>
    <name evidence="10" type="ORF">METZ01_LOCUS17927</name>
</gene>
<feature type="region of interest" description="Disordered" evidence="7">
    <location>
        <begin position="607"/>
        <end position="640"/>
    </location>
</feature>
<dbReference type="AlphaFoldDB" id="A0A381PHZ4"/>
<reference evidence="10" key="1">
    <citation type="submission" date="2018-05" db="EMBL/GenBank/DDBJ databases">
        <authorList>
            <person name="Lanie J.A."/>
            <person name="Ng W.-L."/>
            <person name="Kazmierczak K.M."/>
            <person name="Andrzejewski T.M."/>
            <person name="Davidsen T.M."/>
            <person name="Wayne K.J."/>
            <person name="Tettelin H."/>
            <person name="Glass J.I."/>
            <person name="Rusch D."/>
            <person name="Podicherti R."/>
            <person name="Tsui H.-C.T."/>
            <person name="Winkler M.E."/>
        </authorList>
    </citation>
    <scope>NUCLEOTIDE SEQUENCE</scope>
</reference>
<feature type="domain" description="TonB-dependent receptor plug" evidence="9">
    <location>
        <begin position="67"/>
        <end position="179"/>
    </location>
</feature>
<evidence type="ECO:0000256" key="5">
    <source>
        <dbReference type="ARBA" id="ARBA00023136"/>
    </source>
</evidence>
<evidence type="ECO:0000256" key="6">
    <source>
        <dbReference type="ARBA" id="ARBA00023237"/>
    </source>
</evidence>
<sequence>MQLISLTAFRSLGTVTGMIALLLSVSVSAPVPLAAQDRAPQVPADSVVALPELRVEIGRLRTGSVPVAEVPFPVNIISGSDIRGTTGPSVARALTGSAGLSFTNQTGSPSQPDIRLRGFALSPIVGVPQGVSVFVDGVRVNEADASQVHLSLIPGTAIDHIELIRGSTGAFGKNSLAGALNVVTLRGEERSVEMVLEGGSFETLKATARGSESLGSFDGIVTGSYDRSSGWRQLSSTEEISLFAKIGGRGERTDGWLSYSFASHHLEGAGPLPESWLDGGPLPPDISDPPDDRRELQYTGGSGDMFRPVLHFLSGRIERELGDAWTLQANAYGRLVDFRQSNDNITEPDALGLTNIRTVGSTAQVSYEPTGRLITTAGVEWTRNDVEIEIRELPNRTFPSLTPATTERLQTDENNFGAFGETWWNFRPTMSLHGSLRFDYVDLPVEDLLDPSGSGQNEFAQFSGGIGLSKSFDAGWNVFASYGRGFRAPVILEVMCADPDDPCQLPFELGPDPPLLPVVSDTWQAGLRMTKIRSQAEVTVYLSNVHDDIFNVTDLETPTRGFFTNLDRTRRAGVEASLSLVPFSSIPLTVRTAAGWTRATFESEATLSAPFLDDDDDDDDTEDPADDDEPTPPQVELGDRFPMVPSLTANLGLRYELSQTSFELTGAWVGGQFLVGDEGNDAELGNLDGYVLLNASLEKSFRAAVFYLHVTNFLGTNYQAFGIVSRNLRGPTEAVERFLTPGHPAELTAGIRVHLQP</sequence>
<dbReference type="PANTHER" id="PTHR30069:SF39">
    <property type="entry name" value="BLL6183 PROTEIN"/>
    <property type="match status" value="1"/>
</dbReference>
<keyword evidence="2" id="KW-0813">Transport</keyword>
<evidence type="ECO:0000256" key="4">
    <source>
        <dbReference type="ARBA" id="ARBA00023077"/>
    </source>
</evidence>
<name>A0A381PHZ4_9ZZZZ</name>
<protein>
    <recommendedName>
        <fullName evidence="11">TonB-dependent receptor plug domain-containing protein</fullName>
    </recommendedName>
</protein>
<dbReference type="PROSITE" id="PS52016">
    <property type="entry name" value="TONB_DEPENDENT_REC_3"/>
    <property type="match status" value="1"/>
</dbReference>
<dbReference type="GO" id="GO:0015344">
    <property type="term" value="F:siderophore uptake transmembrane transporter activity"/>
    <property type="evidence" value="ECO:0007669"/>
    <property type="project" value="TreeGrafter"/>
</dbReference>
<evidence type="ECO:0000256" key="1">
    <source>
        <dbReference type="ARBA" id="ARBA00004571"/>
    </source>
</evidence>
<dbReference type="InterPro" id="IPR039426">
    <property type="entry name" value="TonB-dep_rcpt-like"/>
</dbReference>
<evidence type="ECO:0000259" key="8">
    <source>
        <dbReference type="Pfam" id="PF00593"/>
    </source>
</evidence>
<dbReference type="InterPro" id="IPR000531">
    <property type="entry name" value="Beta-barrel_TonB"/>
</dbReference>
<comment type="subcellular location">
    <subcellularLocation>
        <location evidence="1">Cell outer membrane</location>
        <topology evidence="1">Multi-pass membrane protein</topology>
    </subcellularLocation>
</comment>
<dbReference type="InterPro" id="IPR012910">
    <property type="entry name" value="Plug_dom"/>
</dbReference>
<feature type="compositionally biased region" description="Acidic residues" evidence="7">
    <location>
        <begin position="612"/>
        <end position="630"/>
    </location>
</feature>
<keyword evidence="6" id="KW-0998">Cell outer membrane</keyword>
<keyword evidence="5" id="KW-0472">Membrane</keyword>
<organism evidence="10">
    <name type="scientific">marine metagenome</name>
    <dbReference type="NCBI Taxonomy" id="408172"/>
    <lineage>
        <taxon>unclassified sequences</taxon>
        <taxon>metagenomes</taxon>
        <taxon>ecological metagenomes</taxon>
    </lineage>
</organism>
<dbReference type="GO" id="GO:0044718">
    <property type="term" value="P:siderophore transmembrane transport"/>
    <property type="evidence" value="ECO:0007669"/>
    <property type="project" value="TreeGrafter"/>
</dbReference>
<dbReference type="Gene3D" id="2.170.130.10">
    <property type="entry name" value="TonB-dependent receptor, plug domain"/>
    <property type="match status" value="1"/>
</dbReference>
<dbReference type="Pfam" id="PF07715">
    <property type="entry name" value="Plug"/>
    <property type="match status" value="1"/>
</dbReference>
<keyword evidence="4" id="KW-0798">TonB box</keyword>
<dbReference type="SUPFAM" id="SSF56935">
    <property type="entry name" value="Porins"/>
    <property type="match status" value="1"/>
</dbReference>